<gene>
    <name evidence="1" type="ORF">PAXRUDRAFT_833982</name>
</gene>
<protein>
    <submittedName>
        <fullName evidence="1">Uncharacterized protein</fullName>
    </submittedName>
</protein>
<dbReference type="AlphaFoldDB" id="A0A0D0DMJ1"/>
<reference evidence="2" key="2">
    <citation type="submission" date="2015-01" db="EMBL/GenBank/DDBJ databases">
        <title>Evolutionary Origins and Diversification of the Mycorrhizal Mutualists.</title>
        <authorList>
            <consortium name="DOE Joint Genome Institute"/>
            <consortium name="Mycorrhizal Genomics Consortium"/>
            <person name="Kohler A."/>
            <person name="Kuo A."/>
            <person name="Nagy L.G."/>
            <person name="Floudas D."/>
            <person name="Copeland A."/>
            <person name="Barry K.W."/>
            <person name="Cichocki N."/>
            <person name="Veneault-Fourrey C."/>
            <person name="LaButti K."/>
            <person name="Lindquist E.A."/>
            <person name="Lipzen A."/>
            <person name="Lundell T."/>
            <person name="Morin E."/>
            <person name="Murat C."/>
            <person name="Riley R."/>
            <person name="Ohm R."/>
            <person name="Sun H."/>
            <person name="Tunlid A."/>
            <person name="Henrissat B."/>
            <person name="Grigoriev I.V."/>
            <person name="Hibbett D.S."/>
            <person name="Martin F."/>
        </authorList>
    </citation>
    <scope>NUCLEOTIDE SEQUENCE [LARGE SCALE GENOMIC DNA]</scope>
    <source>
        <strain evidence="2">Ve08.2h10</strain>
    </source>
</reference>
<dbReference type="EMBL" id="KN826214">
    <property type="protein sequence ID" value="KIK79680.1"/>
    <property type="molecule type" value="Genomic_DNA"/>
</dbReference>
<reference evidence="1 2" key="1">
    <citation type="submission" date="2014-04" db="EMBL/GenBank/DDBJ databases">
        <authorList>
            <consortium name="DOE Joint Genome Institute"/>
            <person name="Kuo A."/>
            <person name="Kohler A."/>
            <person name="Jargeat P."/>
            <person name="Nagy L.G."/>
            <person name="Floudas D."/>
            <person name="Copeland A."/>
            <person name="Barry K.W."/>
            <person name="Cichocki N."/>
            <person name="Veneault-Fourrey C."/>
            <person name="LaButti K."/>
            <person name="Lindquist E.A."/>
            <person name="Lipzen A."/>
            <person name="Lundell T."/>
            <person name="Morin E."/>
            <person name="Murat C."/>
            <person name="Sun H."/>
            <person name="Tunlid A."/>
            <person name="Henrissat B."/>
            <person name="Grigoriev I.V."/>
            <person name="Hibbett D.S."/>
            <person name="Martin F."/>
            <person name="Nordberg H.P."/>
            <person name="Cantor M.N."/>
            <person name="Hua S.X."/>
        </authorList>
    </citation>
    <scope>NUCLEOTIDE SEQUENCE [LARGE SCALE GENOMIC DNA]</scope>
    <source>
        <strain evidence="1 2">Ve08.2h10</strain>
    </source>
</reference>
<keyword evidence="2" id="KW-1185">Reference proteome</keyword>
<dbReference type="InParanoid" id="A0A0D0DMJ1"/>
<evidence type="ECO:0000313" key="1">
    <source>
        <dbReference type="EMBL" id="KIK79680.1"/>
    </source>
</evidence>
<dbReference type="HOGENOM" id="CLU_3107038_0_0_1"/>
<name>A0A0D0DMJ1_9AGAM</name>
<organism evidence="1 2">
    <name type="scientific">Paxillus rubicundulus Ve08.2h10</name>
    <dbReference type="NCBI Taxonomy" id="930991"/>
    <lineage>
        <taxon>Eukaryota</taxon>
        <taxon>Fungi</taxon>
        <taxon>Dikarya</taxon>
        <taxon>Basidiomycota</taxon>
        <taxon>Agaricomycotina</taxon>
        <taxon>Agaricomycetes</taxon>
        <taxon>Agaricomycetidae</taxon>
        <taxon>Boletales</taxon>
        <taxon>Paxilineae</taxon>
        <taxon>Paxillaceae</taxon>
        <taxon>Paxillus</taxon>
    </lineage>
</organism>
<sequence length="51" mass="5700">MAVHLLPETSRSMILPLITSQCRDQSLNSRSAMSTHQFTSAPRCVLLPPLY</sequence>
<dbReference type="Proteomes" id="UP000054538">
    <property type="component" value="Unassembled WGS sequence"/>
</dbReference>
<proteinExistence type="predicted"/>
<accession>A0A0D0DMJ1</accession>
<evidence type="ECO:0000313" key="2">
    <source>
        <dbReference type="Proteomes" id="UP000054538"/>
    </source>
</evidence>